<evidence type="ECO:0000256" key="1">
    <source>
        <dbReference type="ARBA" id="ARBA00008645"/>
    </source>
</evidence>
<sequence>MGKDVVYRLPHTELRGLQFFPSESSDIKVLSLHGWLDNAASFINLSKHLSSFSHITLDLAGHGDSKHRPDGSFYHLWDYVLDIVSVLKAMEQSVWLVGHSMGGAVAMLVAAIAPDKVRGLIVLDNVGPLIDSSEARVNTLQRSVNKMLKHRVDRKSLYQNEAEMISARMNGFTKLSEDASRLLVERGAKKENDTWVWKHDGKLTFPSPYRMDEESVRAFIKEIKCPTLVLLANDGVYKGNKAFVERRASQFSWVKLKWLDGSHHFHLEVDTCSAVAKEIQQFIELN</sequence>
<reference evidence="4 5" key="1">
    <citation type="submission" date="2022-10" db="EMBL/GenBank/DDBJ databases">
        <title>Marinomonas transparenta sp. nov. and Marinomonas sargassi sp. nov., isolated from marine alga (Sargassum natans (L.) Gaillon).</title>
        <authorList>
            <person name="Wang Y."/>
        </authorList>
    </citation>
    <scope>NUCLEOTIDE SEQUENCE [LARGE SCALE GENOMIC DNA]</scope>
    <source>
        <strain evidence="4 5">C2222</strain>
    </source>
</reference>
<dbReference type="EMBL" id="JAOVZB010000003">
    <property type="protein sequence ID" value="MCV2402712.1"/>
    <property type="molecule type" value="Genomic_DNA"/>
</dbReference>
<gene>
    <name evidence="4" type="ORF">OFY17_07430</name>
</gene>
<keyword evidence="2 4" id="KW-0378">Hydrolase</keyword>
<dbReference type="Proteomes" id="UP001209713">
    <property type="component" value="Unassembled WGS sequence"/>
</dbReference>
<feature type="domain" description="AB hydrolase-1" evidence="3">
    <location>
        <begin position="29"/>
        <end position="188"/>
    </location>
</feature>
<dbReference type="GO" id="GO:0016787">
    <property type="term" value="F:hydrolase activity"/>
    <property type="evidence" value="ECO:0007669"/>
    <property type="project" value="UniProtKB-KW"/>
</dbReference>
<comment type="similarity">
    <text evidence="1">Belongs to the AB hydrolase superfamily.</text>
</comment>
<dbReference type="Gene3D" id="3.40.50.1820">
    <property type="entry name" value="alpha/beta hydrolase"/>
    <property type="match status" value="1"/>
</dbReference>
<evidence type="ECO:0000259" key="3">
    <source>
        <dbReference type="Pfam" id="PF00561"/>
    </source>
</evidence>
<protein>
    <submittedName>
        <fullName evidence="4">Alpha/beta hydrolase</fullName>
    </submittedName>
</protein>
<evidence type="ECO:0000313" key="5">
    <source>
        <dbReference type="Proteomes" id="UP001209713"/>
    </source>
</evidence>
<dbReference type="PANTHER" id="PTHR43798">
    <property type="entry name" value="MONOACYLGLYCEROL LIPASE"/>
    <property type="match status" value="1"/>
</dbReference>
<dbReference type="SUPFAM" id="SSF53474">
    <property type="entry name" value="alpha/beta-Hydrolases"/>
    <property type="match status" value="1"/>
</dbReference>
<dbReference type="PANTHER" id="PTHR43798:SF14">
    <property type="entry name" value="SERINE HYDROLASE-LIKE PROTEIN DDB_G0286239"/>
    <property type="match status" value="1"/>
</dbReference>
<name>A0ABT2YS54_9GAMM</name>
<dbReference type="InterPro" id="IPR000073">
    <property type="entry name" value="AB_hydrolase_1"/>
</dbReference>
<dbReference type="PRINTS" id="PR00111">
    <property type="entry name" value="ABHYDROLASE"/>
</dbReference>
<proteinExistence type="inferred from homology"/>
<dbReference type="RefSeq" id="WP_263530094.1">
    <property type="nucleotide sequence ID" value="NZ_JAOVZB010000003.1"/>
</dbReference>
<organism evidence="4 5">
    <name type="scientific">Marinomonas sargassi</name>
    <dbReference type="NCBI Taxonomy" id="2984494"/>
    <lineage>
        <taxon>Bacteria</taxon>
        <taxon>Pseudomonadati</taxon>
        <taxon>Pseudomonadota</taxon>
        <taxon>Gammaproteobacteria</taxon>
        <taxon>Oceanospirillales</taxon>
        <taxon>Oceanospirillaceae</taxon>
        <taxon>Marinomonas</taxon>
    </lineage>
</organism>
<evidence type="ECO:0000313" key="4">
    <source>
        <dbReference type="EMBL" id="MCV2402712.1"/>
    </source>
</evidence>
<keyword evidence="5" id="KW-1185">Reference proteome</keyword>
<accession>A0ABT2YS54</accession>
<dbReference type="InterPro" id="IPR050266">
    <property type="entry name" value="AB_hydrolase_sf"/>
</dbReference>
<dbReference type="Pfam" id="PF00561">
    <property type="entry name" value="Abhydrolase_1"/>
    <property type="match status" value="1"/>
</dbReference>
<comment type="caution">
    <text evidence="4">The sequence shown here is derived from an EMBL/GenBank/DDBJ whole genome shotgun (WGS) entry which is preliminary data.</text>
</comment>
<evidence type="ECO:0000256" key="2">
    <source>
        <dbReference type="ARBA" id="ARBA00022801"/>
    </source>
</evidence>
<dbReference type="InterPro" id="IPR029058">
    <property type="entry name" value="AB_hydrolase_fold"/>
</dbReference>